<protein>
    <submittedName>
        <fullName evidence="7">Aminobutyraldehyde dehydrogenase</fullName>
        <ecNumber evidence="7">1.2.1.19</ecNumber>
    </submittedName>
</protein>
<evidence type="ECO:0000256" key="5">
    <source>
        <dbReference type="ARBA" id="ARBA00037941"/>
    </source>
</evidence>
<evidence type="ECO:0000256" key="2">
    <source>
        <dbReference type="ARBA" id="ARBA00022630"/>
    </source>
</evidence>
<accession>A0A109B8N7</accession>
<dbReference type="PATRIC" id="fig|121290.4.peg.1744"/>
<dbReference type="GO" id="GO:0019145">
    <property type="term" value="F:aminobutyraldehyde dehydrogenase (NAD+) activity"/>
    <property type="evidence" value="ECO:0007669"/>
    <property type="project" value="UniProtKB-EC"/>
</dbReference>
<evidence type="ECO:0000259" key="6">
    <source>
        <dbReference type="Pfam" id="PF01266"/>
    </source>
</evidence>
<reference evidence="7 8" key="1">
    <citation type="submission" date="2015-10" db="EMBL/GenBank/DDBJ databases">
        <title>Transcriptomic analysis of a linuron degrading triple-species bacterial consortium.</title>
        <authorList>
            <person name="Albers P."/>
        </authorList>
    </citation>
    <scope>NUCLEOTIDE SEQUENCE [LARGE SCALE GENOMIC DNA]</scope>
    <source>
        <strain evidence="7 8">WDL6</strain>
    </source>
</reference>
<dbReference type="Proteomes" id="UP000059074">
    <property type="component" value="Unassembled WGS sequence"/>
</dbReference>
<dbReference type="STRING" id="121290.APY04_3383"/>
<keyword evidence="2" id="KW-0285">Flavoprotein</keyword>
<evidence type="ECO:0000256" key="4">
    <source>
        <dbReference type="ARBA" id="ARBA00023002"/>
    </source>
</evidence>
<dbReference type="GO" id="GO:0047545">
    <property type="term" value="F:(S)-2-hydroxyglutarate dehydrogenase activity"/>
    <property type="evidence" value="ECO:0007669"/>
    <property type="project" value="TreeGrafter"/>
</dbReference>
<dbReference type="RefSeq" id="WP_068464952.1">
    <property type="nucleotide sequence ID" value="NZ_LMTR01000094.1"/>
</dbReference>
<dbReference type="EC" id="1.2.1.19" evidence="7"/>
<dbReference type="InterPro" id="IPR036188">
    <property type="entry name" value="FAD/NAD-bd_sf"/>
</dbReference>
<comment type="caution">
    <text evidence="7">The sequence shown here is derived from an EMBL/GenBank/DDBJ whole genome shotgun (WGS) entry which is preliminary data.</text>
</comment>
<gene>
    <name evidence="7" type="ORF">APY04_3383</name>
</gene>
<evidence type="ECO:0000256" key="1">
    <source>
        <dbReference type="ARBA" id="ARBA00001974"/>
    </source>
</evidence>
<dbReference type="AlphaFoldDB" id="A0A109B8N7"/>
<dbReference type="PANTHER" id="PTHR43104:SF4">
    <property type="entry name" value="L-2-HYDROXYGLUTARATE DEHYDROGENASE, MITOCHONDRIAL"/>
    <property type="match status" value="1"/>
</dbReference>
<evidence type="ECO:0000313" key="8">
    <source>
        <dbReference type="Proteomes" id="UP000059074"/>
    </source>
</evidence>
<proteinExistence type="inferred from homology"/>
<sequence>MTPEVETVVVGGGVIGLAIAHALAEAGHDVVLLERHPMVGSETSSRNSEVIHAGIYYPPGSMRAQLCVAGKEMLYRFCLDNGVTHRRYGKLLVATQPAELERLEALAAYAQANGVSDLRRLAADEARALEPEVACIAAYLSPSTGVIDSHGLMLALQGHIETQGGAIVLNTAVKSVEARNGIFTLQTISNGSEAGTLTARNVVLAAGLSGSELSATMAWRDGYSVPQTFPARGHYYALTRQAPFQHLVYPMPTGAWLGVHLTLDVAGRARFGPDCEWIDRVDYAFDDPHGERLARFEQEIRRYWPGLPDGALAPDTVGIRPKIYREGEPAADFTIHGPRDHGVDRLVALYGIESPGLTSSLAIGQHVADLLCGGREQP</sequence>
<dbReference type="InterPro" id="IPR006076">
    <property type="entry name" value="FAD-dep_OxRdtase"/>
</dbReference>
<keyword evidence="8" id="KW-1185">Reference proteome</keyword>
<dbReference type="Gene3D" id="3.30.9.10">
    <property type="entry name" value="D-Amino Acid Oxidase, subunit A, domain 2"/>
    <property type="match status" value="1"/>
</dbReference>
<keyword evidence="4 7" id="KW-0560">Oxidoreductase</keyword>
<evidence type="ECO:0000313" key="7">
    <source>
        <dbReference type="EMBL" id="KWT64119.1"/>
    </source>
</evidence>
<comment type="similarity">
    <text evidence="5">Belongs to the L2HGDH family.</text>
</comment>
<dbReference type="PANTHER" id="PTHR43104">
    <property type="entry name" value="L-2-HYDROXYGLUTARATE DEHYDROGENASE, MITOCHONDRIAL"/>
    <property type="match status" value="1"/>
</dbReference>
<name>A0A109B8N7_HYPSL</name>
<keyword evidence="3" id="KW-0274">FAD</keyword>
<dbReference type="SUPFAM" id="SSF51905">
    <property type="entry name" value="FAD/NAD(P)-binding domain"/>
    <property type="match status" value="1"/>
</dbReference>
<dbReference type="EMBL" id="LMTR01000094">
    <property type="protein sequence ID" value="KWT64119.1"/>
    <property type="molecule type" value="Genomic_DNA"/>
</dbReference>
<dbReference type="OrthoDB" id="9801699at2"/>
<dbReference type="Pfam" id="PF01266">
    <property type="entry name" value="DAO"/>
    <property type="match status" value="1"/>
</dbReference>
<comment type="cofactor">
    <cofactor evidence="1">
        <name>FAD</name>
        <dbReference type="ChEBI" id="CHEBI:57692"/>
    </cofactor>
</comment>
<dbReference type="Gene3D" id="3.50.50.60">
    <property type="entry name" value="FAD/NAD(P)-binding domain"/>
    <property type="match status" value="1"/>
</dbReference>
<organism evidence="7 8">
    <name type="scientific">Hyphomicrobium sulfonivorans</name>
    <dbReference type="NCBI Taxonomy" id="121290"/>
    <lineage>
        <taxon>Bacteria</taxon>
        <taxon>Pseudomonadati</taxon>
        <taxon>Pseudomonadota</taxon>
        <taxon>Alphaproteobacteria</taxon>
        <taxon>Hyphomicrobiales</taxon>
        <taxon>Hyphomicrobiaceae</taxon>
        <taxon>Hyphomicrobium</taxon>
    </lineage>
</organism>
<feature type="domain" description="FAD dependent oxidoreductase" evidence="6">
    <location>
        <begin position="7"/>
        <end position="370"/>
    </location>
</feature>
<evidence type="ECO:0000256" key="3">
    <source>
        <dbReference type="ARBA" id="ARBA00022827"/>
    </source>
</evidence>